<evidence type="ECO:0000313" key="9">
    <source>
        <dbReference type="Proteomes" id="UP000046395"/>
    </source>
</evidence>
<keyword evidence="6 8" id="KW-1133">Transmembrane helix</keyword>
<feature type="transmembrane region" description="Helical" evidence="8">
    <location>
        <begin position="227"/>
        <end position="246"/>
    </location>
</feature>
<organism evidence="9 10">
    <name type="scientific">Trichuris muris</name>
    <name type="common">Mouse whipworm</name>
    <dbReference type="NCBI Taxonomy" id="70415"/>
    <lineage>
        <taxon>Eukaryota</taxon>
        <taxon>Metazoa</taxon>
        <taxon>Ecdysozoa</taxon>
        <taxon>Nematoda</taxon>
        <taxon>Enoplea</taxon>
        <taxon>Dorylaimia</taxon>
        <taxon>Trichinellida</taxon>
        <taxon>Trichuridae</taxon>
        <taxon>Trichuris</taxon>
    </lineage>
</organism>
<feature type="transmembrane region" description="Helical" evidence="8">
    <location>
        <begin position="171"/>
        <end position="194"/>
    </location>
</feature>
<evidence type="ECO:0000256" key="8">
    <source>
        <dbReference type="SAM" id="Phobius"/>
    </source>
</evidence>
<evidence type="ECO:0000256" key="6">
    <source>
        <dbReference type="ARBA" id="ARBA00022989"/>
    </source>
</evidence>
<keyword evidence="5 8" id="KW-0812">Transmembrane</keyword>
<keyword evidence="7 8" id="KW-0472">Membrane</keyword>
<keyword evidence="4" id="KW-0808">Transferase</keyword>
<dbReference type="GO" id="GO:0000030">
    <property type="term" value="F:mannosyltransferase activity"/>
    <property type="evidence" value="ECO:0007669"/>
    <property type="project" value="TreeGrafter"/>
</dbReference>
<sequence length="703" mass="80489">MEQYVTSSSSTSQHITEEGSACTDSSFSCVTESDDYSETESDHSACEWQDDQSKHVSYYTSTWPCLFVGLLAGITLYYYTYEVHESVTWFSNITPLEKELSLSPESALYYSYYKQLLDAPTYFDGVVALTMDNFTEHPRTKNLLKHLNIHFEAVCASVYRLLRWYIPVDSVSFYIFVGHLCASCSLTVLCYVTYYLSSSLWAEMACIAFFLENLGTCPNIFSRINLWENFLLLMFCVQSWCLCYILRADMHKGRQRILSWLLLFPSAICLCLLRPLGPIALAVQLAALHWLTILDSISIRQFLLASSVCLFASTVIMVTGINGAHWFCLCLICYVWAAFASLALFRCWKRSGDKSFHIHHAFLTTFGQVVFTAVLTFALHRMLRSFFHTDFESFFQELVHYILNRNIPMMEQPPFIKSGIFVYFSELCLAMPSPFQIAFYILLTFIGCFEVGLRADPELSSAEVDSISLVNFKSRLPLSFMLSQSLILVLPAQLFPRLQLAWNSLVALLAACTLGDSRLWSKKMRSPRRYIRWLVAKLLPIAVLAYSLGRSYERYRGVTMSPSEVFEPSKTDLMDWIKMYIPLNASFAGAPDIMAYVKCCTNRRIVAHPCLESDHMADRVRKLFQVCGRGSAAQIHHMLKSYDAQFLIFTSGMCPKQNNPRSSPQIWGSGPTFDEMLLRMADSVRPYFRLVHVNKDYRVYKVL</sequence>
<evidence type="ECO:0000256" key="2">
    <source>
        <dbReference type="ARBA" id="ARBA00008744"/>
    </source>
</evidence>
<comment type="subcellular location">
    <subcellularLocation>
        <location evidence="1">Membrane</location>
        <topology evidence="1">Multi-pass membrane protein</topology>
    </subcellularLocation>
</comment>
<dbReference type="GO" id="GO:0005637">
    <property type="term" value="C:nuclear inner membrane"/>
    <property type="evidence" value="ECO:0007669"/>
    <property type="project" value="TreeGrafter"/>
</dbReference>
<protein>
    <submittedName>
        <fullName evidence="10">C-mannosyltransferase DPY19L1</fullName>
    </submittedName>
</protein>
<feature type="transmembrane region" description="Helical" evidence="8">
    <location>
        <begin position="357"/>
        <end position="379"/>
    </location>
</feature>
<dbReference type="Pfam" id="PF10034">
    <property type="entry name" value="Dpy19"/>
    <property type="match status" value="1"/>
</dbReference>
<accession>A0A5S6Q1Y6</accession>
<feature type="transmembrane region" description="Helical" evidence="8">
    <location>
        <begin position="258"/>
        <end position="277"/>
    </location>
</feature>
<name>A0A5S6Q1Y6_TRIMR</name>
<evidence type="ECO:0000256" key="1">
    <source>
        <dbReference type="ARBA" id="ARBA00004141"/>
    </source>
</evidence>
<dbReference type="AlphaFoldDB" id="A0A5S6Q1Y6"/>
<reference evidence="10" key="1">
    <citation type="submission" date="2019-12" db="UniProtKB">
        <authorList>
            <consortium name="WormBaseParasite"/>
        </authorList>
    </citation>
    <scope>IDENTIFICATION</scope>
</reference>
<evidence type="ECO:0000256" key="3">
    <source>
        <dbReference type="ARBA" id="ARBA00022676"/>
    </source>
</evidence>
<keyword evidence="3" id="KW-0328">Glycosyltransferase</keyword>
<dbReference type="InterPro" id="IPR018732">
    <property type="entry name" value="Dpy-19/Dpy-19-like"/>
</dbReference>
<dbReference type="WBParaSite" id="TMUE_0000001149.1">
    <property type="protein sequence ID" value="TMUE_0000001149.1"/>
    <property type="gene ID" value="WBGene00293700"/>
</dbReference>
<comment type="similarity">
    <text evidence="2">Belongs to the dpy-19 family.</text>
</comment>
<proteinExistence type="inferred from homology"/>
<evidence type="ECO:0000256" key="5">
    <source>
        <dbReference type="ARBA" id="ARBA00022692"/>
    </source>
</evidence>
<evidence type="ECO:0000256" key="7">
    <source>
        <dbReference type="ARBA" id="ARBA00023136"/>
    </source>
</evidence>
<keyword evidence="9" id="KW-1185">Reference proteome</keyword>
<feature type="transmembrane region" description="Helical" evidence="8">
    <location>
        <begin position="531"/>
        <end position="549"/>
    </location>
</feature>
<feature type="transmembrane region" description="Helical" evidence="8">
    <location>
        <begin position="326"/>
        <end position="345"/>
    </location>
</feature>
<dbReference type="PANTHER" id="PTHR31488">
    <property type="entry name" value="DPY-19-LIKE 1, LIKE (H. SAPIENS)"/>
    <property type="match status" value="1"/>
</dbReference>
<dbReference type="PANTHER" id="PTHR31488:SF1">
    <property type="entry name" value="C-MANNOSYLTRANSFERASE DPY19L1"/>
    <property type="match status" value="1"/>
</dbReference>
<feature type="transmembrane region" description="Helical" evidence="8">
    <location>
        <begin position="297"/>
        <end position="319"/>
    </location>
</feature>
<dbReference type="Proteomes" id="UP000046395">
    <property type="component" value="Unassembled WGS sequence"/>
</dbReference>
<evidence type="ECO:0000256" key="4">
    <source>
        <dbReference type="ARBA" id="ARBA00022679"/>
    </source>
</evidence>
<feature type="transmembrane region" description="Helical" evidence="8">
    <location>
        <begin position="58"/>
        <end position="79"/>
    </location>
</feature>
<evidence type="ECO:0000313" key="10">
    <source>
        <dbReference type="WBParaSite" id="TMUE_0000001149.1"/>
    </source>
</evidence>